<dbReference type="PANTHER" id="PTHR43877:SF2">
    <property type="entry name" value="AMINOALKYLPHOSPHONATE N-ACETYLTRANSFERASE-RELATED"/>
    <property type="match status" value="1"/>
</dbReference>
<proteinExistence type="predicted"/>
<gene>
    <name evidence="4" type="ORF">H9L09_04810</name>
</gene>
<dbReference type="EMBL" id="CP060713">
    <property type="protein sequence ID" value="QNN53738.1"/>
    <property type="molecule type" value="Genomic_DNA"/>
</dbReference>
<dbReference type="Gene3D" id="3.40.630.30">
    <property type="match status" value="1"/>
</dbReference>
<evidence type="ECO:0000256" key="2">
    <source>
        <dbReference type="ARBA" id="ARBA00023315"/>
    </source>
</evidence>
<evidence type="ECO:0000259" key="3">
    <source>
        <dbReference type="PROSITE" id="PS51186"/>
    </source>
</evidence>
<dbReference type="GO" id="GO:0016747">
    <property type="term" value="F:acyltransferase activity, transferring groups other than amino-acyl groups"/>
    <property type="evidence" value="ECO:0007669"/>
    <property type="project" value="InterPro"/>
</dbReference>
<evidence type="ECO:0000313" key="5">
    <source>
        <dbReference type="Proteomes" id="UP000515947"/>
    </source>
</evidence>
<dbReference type="PROSITE" id="PS51186">
    <property type="entry name" value="GNAT"/>
    <property type="match status" value="1"/>
</dbReference>
<dbReference type="InterPro" id="IPR050832">
    <property type="entry name" value="Bact_Acetyltransf"/>
</dbReference>
<feature type="domain" description="N-acetyltransferase" evidence="3">
    <location>
        <begin position="57"/>
        <end position="215"/>
    </location>
</feature>
<dbReference type="KEGG" id="nmes:H9L09_04810"/>
<dbReference type="InterPro" id="IPR000182">
    <property type="entry name" value="GNAT_dom"/>
</dbReference>
<dbReference type="Pfam" id="PF00583">
    <property type="entry name" value="Acetyltransf_1"/>
    <property type="match status" value="1"/>
</dbReference>
<dbReference type="SUPFAM" id="SSF55729">
    <property type="entry name" value="Acyl-CoA N-acyltransferases (Nat)"/>
    <property type="match status" value="1"/>
</dbReference>
<dbReference type="InterPro" id="IPR016181">
    <property type="entry name" value="Acyl_CoA_acyltransferase"/>
</dbReference>
<dbReference type="AlphaFoldDB" id="A0A7G9RDR3"/>
<dbReference type="PANTHER" id="PTHR43877">
    <property type="entry name" value="AMINOALKYLPHOSPHONATE N-ACETYLTRANSFERASE-RELATED-RELATED"/>
    <property type="match status" value="1"/>
</dbReference>
<keyword evidence="2" id="KW-0012">Acyltransferase</keyword>
<evidence type="ECO:0000313" key="4">
    <source>
        <dbReference type="EMBL" id="QNN53738.1"/>
    </source>
</evidence>
<keyword evidence="1 4" id="KW-0808">Transferase</keyword>
<sequence length="218" mass="23629">MVIVSVTTGTSSDIGGDGDLTPLSERCAAYSVTRTAATTKRGRIVSSHPGDLRAGPVELRIAPVGFRDDDAQALVAQVQAEYVELYGGPDDTPMDDSVFDPPAGAFFLGYLADVPVAMGGWRFRPDVERLGGRRTAEIKRMYVAPGGRRRGLARRMLEHLERTARGSGADVMVLETGTAQPEAIALYESAGYELVEKFGHYSWSPKSRCYGKRLASER</sequence>
<name>A0A7G9RDR3_9ACTN</name>
<protein>
    <submittedName>
        <fullName evidence="4">GNAT family N-acetyltransferase</fullName>
    </submittedName>
</protein>
<dbReference type="Proteomes" id="UP000515947">
    <property type="component" value="Chromosome"/>
</dbReference>
<evidence type="ECO:0000256" key="1">
    <source>
        <dbReference type="ARBA" id="ARBA00022679"/>
    </source>
</evidence>
<keyword evidence="5" id="KW-1185">Reference proteome</keyword>
<accession>A0A7G9RDR3</accession>
<organism evidence="4 5">
    <name type="scientific">Nocardioides mesophilus</name>
    <dbReference type="NCBI Taxonomy" id="433659"/>
    <lineage>
        <taxon>Bacteria</taxon>
        <taxon>Bacillati</taxon>
        <taxon>Actinomycetota</taxon>
        <taxon>Actinomycetes</taxon>
        <taxon>Propionibacteriales</taxon>
        <taxon>Nocardioidaceae</taxon>
        <taxon>Nocardioides</taxon>
    </lineage>
</organism>
<reference evidence="4 5" key="1">
    <citation type="submission" date="2020-08" db="EMBL/GenBank/DDBJ databases">
        <title>Genome sequence of Nocardioides mesophilus KACC 16243T.</title>
        <authorList>
            <person name="Hyun D.-W."/>
            <person name="Bae J.-W."/>
        </authorList>
    </citation>
    <scope>NUCLEOTIDE SEQUENCE [LARGE SCALE GENOMIC DNA]</scope>
    <source>
        <strain evidence="4 5">KACC 16243</strain>
    </source>
</reference>